<evidence type="ECO:0000256" key="4">
    <source>
        <dbReference type="ARBA" id="ARBA00013047"/>
    </source>
</evidence>
<evidence type="ECO:0000256" key="7">
    <source>
        <dbReference type="ARBA" id="ARBA00022598"/>
    </source>
</evidence>
<evidence type="ECO:0000256" key="6">
    <source>
        <dbReference type="ARBA" id="ARBA00022490"/>
    </source>
</evidence>
<dbReference type="GO" id="GO:0004637">
    <property type="term" value="F:phosphoribosylamine-glycine ligase activity"/>
    <property type="evidence" value="ECO:0007669"/>
    <property type="project" value="TreeGrafter"/>
</dbReference>
<comment type="subcellular location">
    <subcellularLocation>
        <location evidence="1 15">Cytoplasm</location>
    </subcellularLocation>
</comment>
<evidence type="ECO:0000313" key="19">
    <source>
        <dbReference type="Proteomes" id="UP001055911"/>
    </source>
</evidence>
<evidence type="ECO:0000256" key="11">
    <source>
        <dbReference type="ARBA" id="ARBA00031908"/>
    </source>
</evidence>
<keyword evidence="7 15" id="KW-0436">Ligase</keyword>
<evidence type="ECO:0000256" key="8">
    <source>
        <dbReference type="ARBA" id="ARBA00022741"/>
    </source>
</evidence>
<dbReference type="GO" id="GO:0046084">
    <property type="term" value="P:adenine biosynthetic process"/>
    <property type="evidence" value="ECO:0007669"/>
    <property type="project" value="TreeGrafter"/>
</dbReference>
<dbReference type="InterPro" id="IPR004733">
    <property type="entry name" value="PurM_cligase"/>
</dbReference>
<dbReference type="AlphaFoldDB" id="A0A9Q8ZU21"/>
<comment type="pathway">
    <text evidence="2 15">Purine metabolism; IMP biosynthesis via de novo pathway; 5-amino-1-(5-phospho-D-ribosyl)imidazole from N(2)-formyl-N(1)-(5-phospho-D-ribosyl)glycinamide: step 2/2.</text>
</comment>
<keyword evidence="19" id="KW-1185">Reference proteome</keyword>
<dbReference type="InterPro" id="IPR036676">
    <property type="entry name" value="PurM-like_C_sf"/>
</dbReference>
<evidence type="ECO:0000256" key="9">
    <source>
        <dbReference type="ARBA" id="ARBA00022755"/>
    </source>
</evidence>
<dbReference type="Gene3D" id="3.30.1330.10">
    <property type="entry name" value="PurM-like, N-terminal domain"/>
    <property type="match status" value="1"/>
</dbReference>
<dbReference type="GO" id="GO:0006189">
    <property type="term" value="P:'de novo' IMP biosynthetic process"/>
    <property type="evidence" value="ECO:0007669"/>
    <property type="project" value="UniProtKB-UniRule"/>
</dbReference>
<organism evidence="18 19">
    <name type="scientific">Fructilactobacillus cliffordii</name>
    <dbReference type="NCBI Taxonomy" id="2940299"/>
    <lineage>
        <taxon>Bacteria</taxon>
        <taxon>Bacillati</taxon>
        <taxon>Bacillota</taxon>
        <taxon>Bacilli</taxon>
        <taxon>Lactobacillales</taxon>
        <taxon>Lactobacillaceae</taxon>
        <taxon>Fructilactobacillus</taxon>
    </lineage>
</organism>
<evidence type="ECO:0000313" key="18">
    <source>
        <dbReference type="EMBL" id="USS89313.1"/>
    </source>
</evidence>
<dbReference type="SUPFAM" id="SSF56042">
    <property type="entry name" value="PurM C-terminal domain-like"/>
    <property type="match status" value="1"/>
</dbReference>
<keyword evidence="6 15" id="KW-0963">Cytoplasm</keyword>
<protein>
    <recommendedName>
        <fullName evidence="5 15">Phosphoribosylformylglycinamidine cyclo-ligase</fullName>
        <ecNumber evidence="4 15">6.3.3.1</ecNumber>
    </recommendedName>
    <alternativeName>
        <fullName evidence="12 15">AIR synthase</fullName>
    </alternativeName>
    <alternativeName>
        <fullName evidence="13 15">AIRS</fullName>
    </alternativeName>
    <alternativeName>
        <fullName evidence="11 15">Phosphoribosyl-aminoimidazole synthetase</fullName>
    </alternativeName>
</protein>
<evidence type="ECO:0000256" key="3">
    <source>
        <dbReference type="ARBA" id="ARBA00010280"/>
    </source>
</evidence>
<sequence>MEDAAYRRAGVDIAAGNDAVQRMKADVEATYTPNVLSGLGNFGAVLAVPSGYEQPVLVSGTDGVGTKLLLAIAANQHDTIGQDLVAMVMNDIVTEGAAPLFLEDYLAVDKMRPEVVSEIVKGVAQATKTVGAALIGGESAELPGLYAEHHYDLAAFGVGIVERDQFLNGVRDAQAGDQLIGLPSTGIHSNGYSLVRAVLGIKHPEDFQRLDPELQQTLLAPTKLYYPVVKPLLDQYQVVSMAHITGGGMIENLPRSFAADQLQAQIAWGSWEILPIFNQLQQAGDLTTAEMLTTFNLGIGMIMVVHPEQVETALDTLRATGEQPVVLGELVEKQNASAPSVTFTGGQPWNK</sequence>
<evidence type="ECO:0000256" key="15">
    <source>
        <dbReference type="HAMAP-Rule" id="MF_00741"/>
    </source>
</evidence>
<accession>A0A9Q8ZU21</accession>
<gene>
    <name evidence="15 18" type="primary">purM</name>
    <name evidence="18" type="ORF">M3M40_00415</name>
</gene>
<feature type="domain" description="PurM-like C-terminal" evidence="17">
    <location>
        <begin position="174"/>
        <end position="335"/>
    </location>
</feature>
<dbReference type="PANTHER" id="PTHR10520">
    <property type="entry name" value="TRIFUNCTIONAL PURINE BIOSYNTHETIC PROTEIN ADENOSINE-3-RELATED"/>
    <property type="match status" value="1"/>
</dbReference>
<evidence type="ECO:0000259" key="17">
    <source>
        <dbReference type="Pfam" id="PF02769"/>
    </source>
</evidence>
<dbReference type="FunFam" id="3.30.1330.10:FF:000001">
    <property type="entry name" value="Phosphoribosylformylglycinamidine cyclo-ligase"/>
    <property type="match status" value="1"/>
</dbReference>
<dbReference type="HAMAP" id="MF_00741">
    <property type="entry name" value="AIRS"/>
    <property type="match status" value="1"/>
</dbReference>
<dbReference type="GO" id="GO:0005524">
    <property type="term" value="F:ATP binding"/>
    <property type="evidence" value="ECO:0007669"/>
    <property type="project" value="UniProtKB-KW"/>
</dbReference>
<evidence type="ECO:0000256" key="14">
    <source>
        <dbReference type="ARBA" id="ARBA00049057"/>
    </source>
</evidence>
<dbReference type="Pfam" id="PF02769">
    <property type="entry name" value="AIRS_C"/>
    <property type="match status" value="1"/>
</dbReference>
<dbReference type="Pfam" id="PF00586">
    <property type="entry name" value="AIRS"/>
    <property type="match status" value="1"/>
</dbReference>
<evidence type="ECO:0000256" key="13">
    <source>
        <dbReference type="ARBA" id="ARBA00033093"/>
    </source>
</evidence>
<dbReference type="CDD" id="cd02196">
    <property type="entry name" value="PurM"/>
    <property type="match status" value="1"/>
</dbReference>
<dbReference type="RefSeq" id="WP_252766860.1">
    <property type="nucleotide sequence ID" value="NZ_CP097119.1"/>
</dbReference>
<reference evidence="18" key="1">
    <citation type="submission" date="2022-05" db="EMBL/GenBank/DDBJ databases">
        <authorList>
            <person name="Oliphant S.A."/>
            <person name="Watson-Haigh N.S."/>
            <person name="Sumby K.M."/>
            <person name="Gardner J.M."/>
            <person name="Jiranek V."/>
        </authorList>
    </citation>
    <scope>NUCLEOTIDE SEQUENCE</scope>
    <source>
        <strain evidence="18">KI4_B1</strain>
    </source>
</reference>
<evidence type="ECO:0000256" key="12">
    <source>
        <dbReference type="ARBA" id="ARBA00032931"/>
    </source>
</evidence>
<dbReference type="InterPro" id="IPR036921">
    <property type="entry name" value="PurM-like_N_sf"/>
</dbReference>
<comment type="similarity">
    <text evidence="3 15">Belongs to the AIR synthase family.</text>
</comment>
<dbReference type="EMBL" id="CP097119">
    <property type="protein sequence ID" value="USS89313.1"/>
    <property type="molecule type" value="Genomic_DNA"/>
</dbReference>
<evidence type="ECO:0000256" key="2">
    <source>
        <dbReference type="ARBA" id="ARBA00004686"/>
    </source>
</evidence>
<comment type="catalytic activity">
    <reaction evidence="14 15">
        <text>2-formamido-N(1)-(5-O-phospho-beta-D-ribosyl)acetamidine + ATP = 5-amino-1-(5-phospho-beta-D-ribosyl)imidazole + ADP + phosphate + H(+)</text>
        <dbReference type="Rhea" id="RHEA:23032"/>
        <dbReference type="ChEBI" id="CHEBI:15378"/>
        <dbReference type="ChEBI" id="CHEBI:30616"/>
        <dbReference type="ChEBI" id="CHEBI:43474"/>
        <dbReference type="ChEBI" id="CHEBI:137981"/>
        <dbReference type="ChEBI" id="CHEBI:147287"/>
        <dbReference type="ChEBI" id="CHEBI:456216"/>
        <dbReference type="EC" id="6.3.3.1"/>
    </reaction>
</comment>
<dbReference type="InterPro" id="IPR010918">
    <property type="entry name" value="PurM-like_C_dom"/>
</dbReference>
<feature type="domain" description="PurM-like N-terminal" evidence="16">
    <location>
        <begin position="54"/>
        <end position="161"/>
    </location>
</feature>
<evidence type="ECO:0000259" key="16">
    <source>
        <dbReference type="Pfam" id="PF00586"/>
    </source>
</evidence>
<dbReference type="SUPFAM" id="SSF55326">
    <property type="entry name" value="PurM N-terminal domain-like"/>
    <property type="match status" value="1"/>
</dbReference>
<keyword evidence="10 15" id="KW-0067">ATP-binding</keyword>
<evidence type="ECO:0000256" key="10">
    <source>
        <dbReference type="ARBA" id="ARBA00022840"/>
    </source>
</evidence>
<dbReference type="Proteomes" id="UP001055911">
    <property type="component" value="Chromosome"/>
</dbReference>
<dbReference type="InterPro" id="IPR016188">
    <property type="entry name" value="PurM-like_N"/>
</dbReference>
<dbReference type="Gene3D" id="3.90.650.10">
    <property type="entry name" value="PurM-like C-terminal domain"/>
    <property type="match status" value="1"/>
</dbReference>
<name>A0A9Q8ZU21_9LACO</name>
<dbReference type="NCBIfam" id="TIGR00878">
    <property type="entry name" value="purM"/>
    <property type="match status" value="1"/>
</dbReference>
<dbReference type="GO" id="GO:0005829">
    <property type="term" value="C:cytosol"/>
    <property type="evidence" value="ECO:0007669"/>
    <property type="project" value="TreeGrafter"/>
</dbReference>
<evidence type="ECO:0000256" key="5">
    <source>
        <dbReference type="ARBA" id="ARBA00020367"/>
    </source>
</evidence>
<keyword evidence="8 15" id="KW-0547">Nucleotide-binding</keyword>
<dbReference type="FunFam" id="3.90.650.10:FF:000011">
    <property type="entry name" value="Phosphoribosylformylglycinamidine cyclo-ligase"/>
    <property type="match status" value="1"/>
</dbReference>
<keyword evidence="9 15" id="KW-0658">Purine biosynthesis</keyword>
<dbReference type="EC" id="6.3.3.1" evidence="4 15"/>
<dbReference type="PANTHER" id="PTHR10520:SF12">
    <property type="entry name" value="TRIFUNCTIONAL PURINE BIOSYNTHETIC PROTEIN ADENOSINE-3"/>
    <property type="match status" value="1"/>
</dbReference>
<proteinExistence type="inferred from homology"/>
<evidence type="ECO:0000256" key="1">
    <source>
        <dbReference type="ARBA" id="ARBA00004496"/>
    </source>
</evidence>
<dbReference type="GO" id="GO:0004641">
    <property type="term" value="F:phosphoribosylformylglycinamidine cyclo-ligase activity"/>
    <property type="evidence" value="ECO:0007669"/>
    <property type="project" value="UniProtKB-UniRule"/>
</dbReference>